<organism evidence="1 2">
    <name type="scientific">Araneus ventricosus</name>
    <name type="common">Orbweaver spider</name>
    <name type="synonym">Epeira ventricosa</name>
    <dbReference type="NCBI Taxonomy" id="182803"/>
    <lineage>
        <taxon>Eukaryota</taxon>
        <taxon>Metazoa</taxon>
        <taxon>Ecdysozoa</taxon>
        <taxon>Arthropoda</taxon>
        <taxon>Chelicerata</taxon>
        <taxon>Arachnida</taxon>
        <taxon>Araneae</taxon>
        <taxon>Araneomorphae</taxon>
        <taxon>Entelegynae</taxon>
        <taxon>Araneoidea</taxon>
        <taxon>Araneidae</taxon>
        <taxon>Araneus</taxon>
    </lineage>
</organism>
<evidence type="ECO:0000313" key="1">
    <source>
        <dbReference type="EMBL" id="GBN46155.1"/>
    </source>
</evidence>
<dbReference type="AlphaFoldDB" id="A0A4Y2P2N7"/>
<comment type="caution">
    <text evidence="1">The sequence shown here is derived from an EMBL/GenBank/DDBJ whole genome shotgun (WGS) entry which is preliminary data.</text>
</comment>
<name>A0A4Y2P2N7_ARAVE</name>
<gene>
    <name evidence="1" type="ORF">AVEN_80463_1</name>
</gene>
<dbReference type="Proteomes" id="UP000499080">
    <property type="component" value="Unassembled WGS sequence"/>
</dbReference>
<reference evidence="1 2" key="1">
    <citation type="journal article" date="2019" name="Sci. Rep.">
        <title>Orb-weaving spider Araneus ventricosus genome elucidates the spidroin gene catalogue.</title>
        <authorList>
            <person name="Kono N."/>
            <person name="Nakamura H."/>
            <person name="Ohtoshi R."/>
            <person name="Moran D.A.P."/>
            <person name="Shinohara A."/>
            <person name="Yoshida Y."/>
            <person name="Fujiwara M."/>
            <person name="Mori M."/>
            <person name="Tomita M."/>
            <person name="Arakawa K."/>
        </authorList>
    </citation>
    <scope>NUCLEOTIDE SEQUENCE [LARGE SCALE GENOMIC DNA]</scope>
</reference>
<keyword evidence="2" id="KW-1185">Reference proteome</keyword>
<accession>A0A4Y2P2N7</accession>
<protein>
    <submittedName>
        <fullName evidence="1">Uncharacterized protein</fullName>
    </submittedName>
</protein>
<sequence>MDSVTFDEFSRIFDVLRVLKSKKAAGFDSDSSPSTIAVEHITTQTGNAAHGSKVGPALVTCPSHVVSRRQAWPTAISTIRTRFTKK</sequence>
<dbReference type="EMBL" id="BGPR01291064">
    <property type="protein sequence ID" value="GBN46155.1"/>
    <property type="molecule type" value="Genomic_DNA"/>
</dbReference>
<proteinExistence type="predicted"/>
<evidence type="ECO:0000313" key="2">
    <source>
        <dbReference type="Proteomes" id="UP000499080"/>
    </source>
</evidence>